<dbReference type="GO" id="GO:0052689">
    <property type="term" value="F:carboxylic ester hydrolase activity"/>
    <property type="evidence" value="ECO:0007669"/>
    <property type="project" value="TreeGrafter"/>
</dbReference>
<dbReference type="EMBL" id="BMAW01101628">
    <property type="protein sequence ID" value="GFT00398.1"/>
    <property type="molecule type" value="Genomic_DNA"/>
</dbReference>
<evidence type="ECO:0000313" key="14">
    <source>
        <dbReference type="Proteomes" id="UP000887013"/>
    </source>
</evidence>
<gene>
    <name evidence="13" type="primary">SPAC22H12.03</name>
    <name evidence="13" type="ORF">NPIL_145941</name>
</gene>
<comment type="similarity">
    <text evidence="1">Belongs to the AB hydrolase superfamily.</text>
</comment>
<comment type="catalytic activity">
    <reaction evidence="11">
        <text>1-octadecanoyl-2-(5Z,8Z,11Z,14Z-eicosatetraenoyl)-sn-glycerol + H2O = 2-(5Z,8Z,11Z,14Z-eicosatetraenoyl)-glycerol + octadecanoate + H(+)</text>
        <dbReference type="Rhea" id="RHEA:38507"/>
        <dbReference type="ChEBI" id="CHEBI:15377"/>
        <dbReference type="ChEBI" id="CHEBI:15378"/>
        <dbReference type="ChEBI" id="CHEBI:25629"/>
        <dbReference type="ChEBI" id="CHEBI:52392"/>
        <dbReference type="ChEBI" id="CHEBI:75728"/>
    </reaction>
</comment>
<evidence type="ECO:0000256" key="9">
    <source>
        <dbReference type="ARBA" id="ARBA00048504"/>
    </source>
</evidence>
<dbReference type="Proteomes" id="UP000887013">
    <property type="component" value="Unassembled WGS sequence"/>
</dbReference>
<dbReference type="InterPro" id="IPR000073">
    <property type="entry name" value="AB_hydrolase_1"/>
</dbReference>
<evidence type="ECO:0000259" key="12">
    <source>
        <dbReference type="Pfam" id="PF00561"/>
    </source>
</evidence>
<keyword evidence="2" id="KW-0378">Hydrolase</keyword>
<dbReference type="PANTHER" id="PTHR46118">
    <property type="entry name" value="PROTEIN ABHD11"/>
    <property type="match status" value="1"/>
</dbReference>
<evidence type="ECO:0000256" key="2">
    <source>
        <dbReference type="ARBA" id="ARBA00022801"/>
    </source>
</evidence>
<dbReference type="OrthoDB" id="8119704at2759"/>
<evidence type="ECO:0000256" key="10">
    <source>
        <dbReference type="ARBA" id="ARBA00048513"/>
    </source>
</evidence>
<comment type="catalytic activity">
    <reaction evidence="5">
        <text>a 1,2-diacyl-sn-glycerol + H2O = a 2-acylglycerol + a fatty acid + H(+)</text>
        <dbReference type="Rhea" id="RHEA:33275"/>
        <dbReference type="ChEBI" id="CHEBI:15377"/>
        <dbReference type="ChEBI" id="CHEBI:15378"/>
        <dbReference type="ChEBI" id="CHEBI:17389"/>
        <dbReference type="ChEBI" id="CHEBI:17815"/>
        <dbReference type="ChEBI" id="CHEBI:28868"/>
        <dbReference type="EC" id="3.1.1.116"/>
    </reaction>
</comment>
<comment type="catalytic activity">
    <reaction evidence="10">
        <text>1-octadecanoyl-2-(9Z-octadecenoyl)-sn-glycerol + H2O = 2-(9Z-octadecenoyl)-glycerol + octadecanoate + H(+)</text>
        <dbReference type="Rhea" id="RHEA:77103"/>
        <dbReference type="ChEBI" id="CHEBI:15377"/>
        <dbReference type="ChEBI" id="CHEBI:15378"/>
        <dbReference type="ChEBI" id="CHEBI:25629"/>
        <dbReference type="ChEBI" id="CHEBI:73990"/>
        <dbReference type="ChEBI" id="CHEBI:75468"/>
    </reaction>
</comment>
<evidence type="ECO:0000313" key="13">
    <source>
        <dbReference type="EMBL" id="GFT00398.1"/>
    </source>
</evidence>
<organism evidence="13 14">
    <name type="scientific">Nephila pilipes</name>
    <name type="common">Giant wood spider</name>
    <name type="synonym">Nephila maculata</name>
    <dbReference type="NCBI Taxonomy" id="299642"/>
    <lineage>
        <taxon>Eukaryota</taxon>
        <taxon>Metazoa</taxon>
        <taxon>Ecdysozoa</taxon>
        <taxon>Arthropoda</taxon>
        <taxon>Chelicerata</taxon>
        <taxon>Arachnida</taxon>
        <taxon>Araneae</taxon>
        <taxon>Araneomorphae</taxon>
        <taxon>Entelegynae</taxon>
        <taxon>Araneoidea</taxon>
        <taxon>Nephilidae</taxon>
        <taxon>Nephila</taxon>
    </lineage>
</organism>
<dbReference type="EC" id="3.1.1.116" evidence="3"/>
<evidence type="ECO:0000256" key="3">
    <source>
        <dbReference type="ARBA" id="ARBA00026104"/>
    </source>
</evidence>
<evidence type="ECO:0000256" key="5">
    <source>
        <dbReference type="ARBA" id="ARBA00043667"/>
    </source>
</evidence>
<comment type="catalytic activity">
    <reaction evidence="6">
        <text>a 1,3-diacyl-sn-glycerol + H2O = a 1-acyl-sn-glycerol + a fatty acid + H(+)</text>
        <dbReference type="Rhea" id="RHEA:38503"/>
        <dbReference type="ChEBI" id="CHEBI:15377"/>
        <dbReference type="ChEBI" id="CHEBI:15378"/>
        <dbReference type="ChEBI" id="CHEBI:28868"/>
        <dbReference type="ChEBI" id="CHEBI:64683"/>
        <dbReference type="ChEBI" id="CHEBI:77272"/>
    </reaction>
</comment>
<accession>A0A8X6TCB6</accession>
<comment type="catalytic activity">
    <reaction evidence="9">
        <text>1,2-didecanoylglycerol + H2O = decanoylglycerol + decanoate + H(+)</text>
        <dbReference type="Rhea" id="RHEA:48596"/>
        <dbReference type="ChEBI" id="CHEBI:11152"/>
        <dbReference type="ChEBI" id="CHEBI:15377"/>
        <dbReference type="ChEBI" id="CHEBI:15378"/>
        <dbReference type="ChEBI" id="CHEBI:27689"/>
        <dbReference type="ChEBI" id="CHEBI:90605"/>
    </reaction>
</comment>
<name>A0A8X6TCB6_NEPPI</name>
<proteinExistence type="inferred from homology"/>
<evidence type="ECO:0000256" key="1">
    <source>
        <dbReference type="ARBA" id="ARBA00008645"/>
    </source>
</evidence>
<evidence type="ECO:0000256" key="4">
    <source>
        <dbReference type="ARBA" id="ARBA00042703"/>
    </source>
</evidence>
<evidence type="ECO:0000256" key="7">
    <source>
        <dbReference type="ARBA" id="ARBA00044064"/>
    </source>
</evidence>
<dbReference type="InterPro" id="IPR029058">
    <property type="entry name" value="AB_hydrolase_fold"/>
</dbReference>
<comment type="catalytic activity">
    <reaction evidence="8">
        <text>1-octadecanoyl-2-(4Z,7Z,10Z,13Z,16Z,19Z-docosahexaenoyl)-sn-glycerol + H2O = 2-(4Z,7Z,10Z,13Z,16Z,19Z-docosahexaenoyl)-glycerol + octadecanoate + H(+)</text>
        <dbReference type="Rhea" id="RHEA:77107"/>
        <dbReference type="ChEBI" id="CHEBI:15377"/>
        <dbReference type="ChEBI" id="CHEBI:15378"/>
        <dbReference type="ChEBI" id="CHEBI:25629"/>
        <dbReference type="ChEBI" id="CHEBI:77129"/>
        <dbReference type="ChEBI" id="CHEBI:186738"/>
    </reaction>
</comment>
<comment type="caution">
    <text evidence="13">The sequence shown here is derived from an EMBL/GenBank/DDBJ whole genome shotgun (WGS) entry which is preliminary data.</text>
</comment>
<dbReference type="AlphaFoldDB" id="A0A8X6TCB6"/>
<dbReference type="GO" id="GO:0005739">
    <property type="term" value="C:mitochondrion"/>
    <property type="evidence" value="ECO:0007669"/>
    <property type="project" value="TreeGrafter"/>
</dbReference>
<dbReference type="PANTHER" id="PTHR46118:SF4">
    <property type="entry name" value="PROTEIN ABHD11"/>
    <property type="match status" value="1"/>
</dbReference>
<dbReference type="Gene3D" id="3.40.50.1820">
    <property type="entry name" value="alpha/beta hydrolase"/>
    <property type="match status" value="1"/>
</dbReference>
<evidence type="ECO:0000256" key="6">
    <source>
        <dbReference type="ARBA" id="ARBA00043742"/>
    </source>
</evidence>
<sequence length="292" mass="32660">MASFAPVKLAFRTVVPDGCDETKPPIIFIHGLTASKEYWMDIPEIVANATKRKAYAIDSRNHGDSEFTDEFNFDCNVEDLLHFMDKEGIEKAVLIAHSMGGLTAIKTALKVPERVEKIVIEDVSVRPPPKEMIGVITTMVTLTNEGIQQVPAGADKETVKKTITEHIGKNLPPELLSNYFFQKNMPKKKDDELRIPMKVGDDGKYEFKINVPAILNALKSPETLMSAPAGVYEKPTLFIHGLLSHFKKDSEEPHIMKLFPNANFVGIENATHTVHNDCPKEFTEAVLKFLQE</sequence>
<reference evidence="13" key="1">
    <citation type="submission" date="2020-08" db="EMBL/GenBank/DDBJ databases">
        <title>Multicomponent nature underlies the extraordinary mechanical properties of spider dragline silk.</title>
        <authorList>
            <person name="Kono N."/>
            <person name="Nakamura H."/>
            <person name="Mori M."/>
            <person name="Yoshida Y."/>
            <person name="Ohtoshi R."/>
            <person name="Malay A.D."/>
            <person name="Moran D.A.P."/>
            <person name="Tomita M."/>
            <person name="Numata K."/>
            <person name="Arakawa K."/>
        </authorList>
    </citation>
    <scope>NUCLEOTIDE SEQUENCE</scope>
</reference>
<protein>
    <recommendedName>
        <fullName evidence="7">sn-1-specific diacylglycerol lipase ABHD11</fullName>
        <ecNumber evidence="3">3.1.1.116</ecNumber>
    </recommendedName>
    <alternativeName>
        <fullName evidence="4">Alpha/beta hydrolase domain-containing protein 11</fullName>
    </alternativeName>
</protein>
<evidence type="ECO:0000256" key="8">
    <source>
        <dbReference type="ARBA" id="ARBA00048283"/>
    </source>
</evidence>
<dbReference type="Pfam" id="PF00561">
    <property type="entry name" value="Abhydrolase_1"/>
    <property type="match status" value="1"/>
</dbReference>
<feature type="domain" description="AB hydrolase-1" evidence="12">
    <location>
        <begin position="24"/>
        <end position="126"/>
    </location>
</feature>
<evidence type="ECO:0000256" key="11">
    <source>
        <dbReference type="ARBA" id="ARBA00048919"/>
    </source>
</evidence>
<keyword evidence="14" id="KW-1185">Reference proteome</keyword>
<dbReference type="SUPFAM" id="SSF53474">
    <property type="entry name" value="alpha/beta-Hydrolases"/>
    <property type="match status" value="1"/>
</dbReference>